<gene>
    <name evidence="10" type="ORF">J2X01_002682</name>
</gene>
<dbReference type="PROSITE" id="PS00211">
    <property type="entry name" value="ABC_TRANSPORTER_1"/>
    <property type="match status" value="1"/>
</dbReference>
<dbReference type="CDD" id="cd03259">
    <property type="entry name" value="ABC_Carb_Solutes_like"/>
    <property type="match status" value="1"/>
</dbReference>
<keyword evidence="3" id="KW-0410">Iron transport</keyword>
<evidence type="ECO:0000256" key="2">
    <source>
        <dbReference type="ARBA" id="ARBA00022475"/>
    </source>
</evidence>
<dbReference type="SMART" id="SM00382">
    <property type="entry name" value="AAA"/>
    <property type="match status" value="1"/>
</dbReference>
<dbReference type="Pfam" id="PF00005">
    <property type="entry name" value="ABC_tran"/>
    <property type="match status" value="1"/>
</dbReference>
<organism evidence="10 11">
    <name type="scientific">Arthrobacter ginsengisoli</name>
    <dbReference type="NCBI Taxonomy" id="1356565"/>
    <lineage>
        <taxon>Bacteria</taxon>
        <taxon>Bacillati</taxon>
        <taxon>Actinomycetota</taxon>
        <taxon>Actinomycetes</taxon>
        <taxon>Micrococcales</taxon>
        <taxon>Micrococcaceae</taxon>
        <taxon>Arthrobacter</taxon>
    </lineage>
</organism>
<dbReference type="PANTHER" id="PTHR42781:SF4">
    <property type="entry name" value="SPERMIDINE_PUTRESCINE IMPORT ATP-BINDING PROTEIN POTA"/>
    <property type="match status" value="1"/>
</dbReference>
<keyword evidence="2" id="KW-1003">Cell membrane</keyword>
<dbReference type="InterPro" id="IPR003439">
    <property type="entry name" value="ABC_transporter-like_ATP-bd"/>
</dbReference>
<evidence type="ECO:0000313" key="10">
    <source>
        <dbReference type="EMBL" id="MDR7083388.1"/>
    </source>
</evidence>
<dbReference type="PANTHER" id="PTHR42781">
    <property type="entry name" value="SPERMIDINE/PUTRESCINE IMPORT ATP-BINDING PROTEIN POTA"/>
    <property type="match status" value="1"/>
</dbReference>
<evidence type="ECO:0000256" key="8">
    <source>
        <dbReference type="ARBA" id="ARBA00023136"/>
    </source>
</evidence>
<keyword evidence="4" id="KW-0547">Nucleotide-binding</keyword>
<protein>
    <submittedName>
        <fullName evidence="10">ABC-type Fe3+/spermidine/putrescine transport system ATPase subunit</fullName>
    </submittedName>
</protein>
<proteinExistence type="predicted"/>
<dbReference type="SUPFAM" id="SSF50331">
    <property type="entry name" value="MOP-like"/>
    <property type="match status" value="1"/>
</dbReference>
<accession>A0ABU1UDW1</accession>
<dbReference type="InterPro" id="IPR015853">
    <property type="entry name" value="ABC_transpr_FbpC"/>
</dbReference>
<dbReference type="SUPFAM" id="SSF52540">
    <property type="entry name" value="P-loop containing nucleoside triphosphate hydrolases"/>
    <property type="match status" value="1"/>
</dbReference>
<keyword evidence="11" id="KW-1185">Reference proteome</keyword>
<evidence type="ECO:0000259" key="9">
    <source>
        <dbReference type="PROSITE" id="PS50893"/>
    </source>
</evidence>
<keyword evidence="5" id="KW-0067">ATP-binding</keyword>
<dbReference type="InterPro" id="IPR050093">
    <property type="entry name" value="ABC_SmlMolc_Importer"/>
</dbReference>
<reference evidence="10 11" key="1">
    <citation type="submission" date="2023-07" db="EMBL/GenBank/DDBJ databases">
        <title>Sorghum-associated microbial communities from plants grown in Nebraska, USA.</title>
        <authorList>
            <person name="Schachtman D."/>
        </authorList>
    </citation>
    <scope>NUCLEOTIDE SEQUENCE [LARGE SCALE GENOMIC DNA]</scope>
    <source>
        <strain evidence="10 11">BE167</strain>
    </source>
</reference>
<name>A0ABU1UDW1_9MICC</name>
<dbReference type="RefSeq" id="WP_310057989.1">
    <property type="nucleotide sequence ID" value="NZ_JAVDVQ010000010.1"/>
</dbReference>
<keyword evidence="7" id="KW-0406">Ion transport</keyword>
<dbReference type="PROSITE" id="PS50893">
    <property type="entry name" value="ABC_TRANSPORTER_2"/>
    <property type="match status" value="1"/>
</dbReference>
<dbReference type="InterPro" id="IPR008995">
    <property type="entry name" value="Mo/tungstate-bd_C_term_dom"/>
</dbReference>
<evidence type="ECO:0000256" key="3">
    <source>
        <dbReference type="ARBA" id="ARBA00022496"/>
    </source>
</evidence>
<sequence>MTGISIQGLHKSFGGRTVLDHVDLTVEDGEFVCLLGPSGCGKSTLLRSVAGLESPEGGSISFGDDTVFDRAAGINRTPEQRQLGMVFQSFALWPHKSVFDNVAYPLKRAKVGRSEIQDRVREALMMVDLWEHKSSYPGTLSGGQQQRVALARAVVGRPRLLLLDEPLSSLDTNLRAQMRREIRRIQQHIGATAIYVTHDKEDAGGLADRVLVLQDGRIAQEGAPRDVFVSPKTAFVAEFVGFDNFFTATVTEPGETLATIEIGHGNSLSAATTKPVTTGQQVTAAIRSRLVRVHPHDGGPVPDNTFAGTVISKAHLGDDVEVVISSGGVDLVARVRPGYARDIHVGQQALAQPPVGTVVIVEGTRKGGQGEAAAATRQLATSPN</sequence>
<dbReference type="Gene3D" id="3.40.50.300">
    <property type="entry name" value="P-loop containing nucleotide triphosphate hydrolases"/>
    <property type="match status" value="1"/>
</dbReference>
<dbReference type="Proteomes" id="UP001252243">
    <property type="component" value="Unassembled WGS sequence"/>
</dbReference>
<dbReference type="InterPro" id="IPR017871">
    <property type="entry name" value="ABC_transporter-like_CS"/>
</dbReference>
<dbReference type="Gene3D" id="2.40.50.100">
    <property type="match status" value="1"/>
</dbReference>
<evidence type="ECO:0000256" key="1">
    <source>
        <dbReference type="ARBA" id="ARBA00022448"/>
    </source>
</evidence>
<evidence type="ECO:0000256" key="7">
    <source>
        <dbReference type="ARBA" id="ARBA00023065"/>
    </source>
</evidence>
<evidence type="ECO:0000313" key="11">
    <source>
        <dbReference type="Proteomes" id="UP001252243"/>
    </source>
</evidence>
<dbReference type="InterPro" id="IPR027417">
    <property type="entry name" value="P-loop_NTPase"/>
</dbReference>
<keyword evidence="6" id="KW-0408">Iron</keyword>
<comment type="caution">
    <text evidence="10">The sequence shown here is derived from an EMBL/GenBank/DDBJ whole genome shotgun (WGS) entry which is preliminary data.</text>
</comment>
<evidence type="ECO:0000256" key="6">
    <source>
        <dbReference type="ARBA" id="ARBA00023004"/>
    </source>
</evidence>
<keyword evidence="8" id="KW-0472">Membrane</keyword>
<dbReference type="InterPro" id="IPR003593">
    <property type="entry name" value="AAA+_ATPase"/>
</dbReference>
<keyword evidence="1" id="KW-0813">Transport</keyword>
<evidence type="ECO:0000256" key="5">
    <source>
        <dbReference type="ARBA" id="ARBA00022840"/>
    </source>
</evidence>
<feature type="domain" description="ABC transporter" evidence="9">
    <location>
        <begin position="4"/>
        <end position="240"/>
    </location>
</feature>
<evidence type="ECO:0000256" key="4">
    <source>
        <dbReference type="ARBA" id="ARBA00022741"/>
    </source>
</evidence>
<dbReference type="EMBL" id="JAVDVQ010000010">
    <property type="protein sequence ID" value="MDR7083388.1"/>
    <property type="molecule type" value="Genomic_DNA"/>
</dbReference>